<sequence>MRREQVAKFEARSLMEVICIAATRTEFATISEFDSLENNGIESAERIGDWPETRKLKKDERKLHTSSTDLLIWSETSPAALLSPPPTYLALAHSQYCDGSSSSGLRAGGGFNVDSGSRK</sequence>
<dbReference type="InParanoid" id="A0A2P5G1U4"/>
<name>A0A2P5G1U4_TREOI</name>
<dbReference type="Proteomes" id="UP000237000">
    <property type="component" value="Unassembled WGS sequence"/>
</dbReference>
<reference evidence="3" key="1">
    <citation type="submission" date="2016-06" db="EMBL/GenBank/DDBJ databases">
        <title>Parallel loss of symbiosis genes in relatives of nitrogen-fixing non-legume Parasponia.</title>
        <authorList>
            <person name="Van Velzen R."/>
            <person name="Holmer R."/>
            <person name="Bu F."/>
            <person name="Rutten L."/>
            <person name="Van Zeijl A."/>
            <person name="Liu W."/>
            <person name="Santuari L."/>
            <person name="Cao Q."/>
            <person name="Sharma T."/>
            <person name="Shen D."/>
            <person name="Roswanjaya Y."/>
            <person name="Wardhani T."/>
            <person name="Kalhor M.S."/>
            <person name="Jansen J."/>
            <person name="Van den Hoogen J."/>
            <person name="Gungor B."/>
            <person name="Hartog M."/>
            <person name="Hontelez J."/>
            <person name="Verver J."/>
            <person name="Yang W.-C."/>
            <person name="Schijlen E."/>
            <person name="Repin R."/>
            <person name="Schilthuizen M."/>
            <person name="Schranz E."/>
            <person name="Heidstra R."/>
            <person name="Miyata K."/>
            <person name="Fedorova E."/>
            <person name="Kohlen W."/>
            <person name="Bisseling T."/>
            <person name="Smit S."/>
            <person name="Geurts R."/>
        </authorList>
    </citation>
    <scope>NUCLEOTIDE SEQUENCE [LARGE SCALE GENOMIC DNA]</scope>
    <source>
        <strain evidence="3">cv. RG33-2</strain>
    </source>
</reference>
<evidence type="ECO:0000313" key="2">
    <source>
        <dbReference type="EMBL" id="POO04038.1"/>
    </source>
</evidence>
<gene>
    <name evidence="2" type="ORF">TorRG33x02_003420</name>
</gene>
<protein>
    <submittedName>
        <fullName evidence="2">Uncharacterized protein</fullName>
    </submittedName>
</protein>
<accession>A0A2P5G1U4</accession>
<evidence type="ECO:0000313" key="3">
    <source>
        <dbReference type="Proteomes" id="UP000237000"/>
    </source>
</evidence>
<dbReference type="AlphaFoldDB" id="A0A2P5G1U4"/>
<feature type="region of interest" description="Disordered" evidence="1">
    <location>
        <begin position="97"/>
        <end position="119"/>
    </location>
</feature>
<organism evidence="2 3">
    <name type="scientific">Trema orientale</name>
    <name type="common">Charcoal tree</name>
    <name type="synonym">Celtis orientalis</name>
    <dbReference type="NCBI Taxonomy" id="63057"/>
    <lineage>
        <taxon>Eukaryota</taxon>
        <taxon>Viridiplantae</taxon>
        <taxon>Streptophyta</taxon>
        <taxon>Embryophyta</taxon>
        <taxon>Tracheophyta</taxon>
        <taxon>Spermatophyta</taxon>
        <taxon>Magnoliopsida</taxon>
        <taxon>eudicotyledons</taxon>
        <taxon>Gunneridae</taxon>
        <taxon>Pentapetalae</taxon>
        <taxon>rosids</taxon>
        <taxon>fabids</taxon>
        <taxon>Rosales</taxon>
        <taxon>Cannabaceae</taxon>
        <taxon>Trema</taxon>
    </lineage>
</organism>
<proteinExistence type="predicted"/>
<keyword evidence="3" id="KW-1185">Reference proteome</keyword>
<comment type="caution">
    <text evidence="2">The sequence shown here is derived from an EMBL/GenBank/DDBJ whole genome shotgun (WGS) entry which is preliminary data.</text>
</comment>
<dbReference type="EMBL" id="JXTC01000001">
    <property type="protein sequence ID" value="POO04038.1"/>
    <property type="molecule type" value="Genomic_DNA"/>
</dbReference>
<evidence type="ECO:0000256" key="1">
    <source>
        <dbReference type="SAM" id="MobiDB-lite"/>
    </source>
</evidence>